<proteinExistence type="predicted"/>
<accession>A0A4U0F5C7</accession>
<dbReference type="PRINTS" id="PR00036">
    <property type="entry name" value="HTHLACI"/>
</dbReference>
<evidence type="ECO:0000313" key="5">
    <source>
        <dbReference type="EMBL" id="TJY39796.1"/>
    </source>
</evidence>
<name>A0A4U0F5C7_9BACL</name>
<dbReference type="RefSeq" id="WP_136779236.1">
    <property type="nucleotide sequence ID" value="NZ_SUPK01000009.1"/>
</dbReference>
<dbReference type="Gene3D" id="3.40.50.2300">
    <property type="match status" value="2"/>
</dbReference>
<evidence type="ECO:0000259" key="4">
    <source>
        <dbReference type="PROSITE" id="PS50932"/>
    </source>
</evidence>
<dbReference type="PANTHER" id="PTHR30146">
    <property type="entry name" value="LACI-RELATED TRANSCRIPTIONAL REPRESSOR"/>
    <property type="match status" value="1"/>
</dbReference>
<dbReference type="GO" id="GO:0003700">
    <property type="term" value="F:DNA-binding transcription factor activity"/>
    <property type="evidence" value="ECO:0007669"/>
    <property type="project" value="TreeGrafter"/>
</dbReference>
<dbReference type="InterPro" id="IPR028082">
    <property type="entry name" value="Peripla_BP_I"/>
</dbReference>
<dbReference type="OrthoDB" id="9796186at2"/>
<dbReference type="Proteomes" id="UP000309673">
    <property type="component" value="Unassembled WGS sequence"/>
</dbReference>
<dbReference type="PROSITE" id="PS00356">
    <property type="entry name" value="HTH_LACI_1"/>
    <property type="match status" value="1"/>
</dbReference>
<dbReference type="Pfam" id="PF13377">
    <property type="entry name" value="Peripla_BP_3"/>
    <property type="match status" value="1"/>
</dbReference>
<sequence>MKPTIYDVARRAGVSIATVSKVINRNGKISERTREKIVHIMAEMDYFPNLVASALSSKKTNMLGLLLPDISNPYFAEMSRHMEDRAFELGYHIVICNTDNRIDKESDYLTFLQQKGVDGILLATGAAHPQSLETLSEKKLPIVLIAREVPQLPVNTVLVDDFRGGYAATEHLLQNGHRDIAIIVESIDLASSRERLQGYRAALAEQRCPYREDRVVVSDFSIRAGMEAAGMLLDGPRQPTAIFACNDLLAIGTVQAARSRGLQVPEQLSVVGFDDTFLATVIDPALTTVGQPIREIARQAVDLLHRQMTGEEQAKQRIVLLPELVVRNSTSPV</sequence>
<dbReference type="GO" id="GO:0000976">
    <property type="term" value="F:transcription cis-regulatory region binding"/>
    <property type="evidence" value="ECO:0007669"/>
    <property type="project" value="TreeGrafter"/>
</dbReference>
<dbReference type="CDD" id="cd06267">
    <property type="entry name" value="PBP1_LacI_sugar_binding-like"/>
    <property type="match status" value="1"/>
</dbReference>
<dbReference type="InterPro" id="IPR046335">
    <property type="entry name" value="LacI/GalR-like_sensor"/>
</dbReference>
<evidence type="ECO:0000256" key="2">
    <source>
        <dbReference type="ARBA" id="ARBA00023125"/>
    </source>
</evidence>
<dbReference type="InterPro" id="IPR000843">
    <property type="entry name" value="HTH_LacI"/>
</dbReference>
<evidence type="ECO:0000313" key="6">
    <source>
        <dbReference type="Proteomes" id="UP000309673"/>
    </source>
</evidence>
<keyword evidence="3" id="KW-0804">Transcription</keyword>
<dbReference type="EMBL" id="SUPK01000009">
    <property type="protein sequence ID" value="TJY39796.1"/>
    <property type="molecule type" value="Genomic_DNA"/>
</dbReference>
<dbReference type="SUPFAM" id="SSF53822">
    <property type="entry name" value="Periplasmic binding protein-like I"/>
    <property type="match status" value="1"/>
</dbReference>
<evidence type="ECO:0000256" key="3">
    <source>
        <dbReference type="ARBA" id="ARBA00023163"/>
    </source>
</evidence>
<dbReference type="Gene3D" id="1.10.260.40">
    <property type="entry name" value="lambda repressor-like DNA-binding domains"/>
    <property type="match status" value="1"/>
</dbReference>
<dbReference type="AlphaFoldDB" id="A0A4U0F5C7"/>
<dbReference type="CDD" id="cd01392">
    <property type="entry name" value="HTH_LacI"/>
    <property type="match status" value="1"/>
</dbReference>
<dbReference type="SMART" id="SM00354">
    <property type="entry name" value="HTH_LACI"/>
    <property type="match status" value="1"/>
</dbReference>
<dbReference type="PROSITE" id="PS50932">
    <property type="entry name" value="HTH_LACI_2"/>
    <property type="match status" value="1"/>
</dbReference>
<keyword evidence="6" id="KW-1185">Reference proteome</keyword>
<gene>
    <name evidence="5" type="ORF">E5161_17795</name>
</gene>
<comment type="caution">
    <text evidence="5">The sequence shown here is derived from an EMBL/GenBank/DDBJ whole genome shotgun (WGS) entry which is preliminary data.</text>
</comment>
<dbReference type="PANTHER" id="PTHR30146:SF147">
    <property type="entry name" value="HTH-TYPE TRANSCRIPTIONAL REGULATOR DEGA"/>
    <property type="match status" value="1"/>
</dbReference>
<dbReference type="Pfam" id="PF00356">
    <property type="entry name" value="LacI"/>
    <property type="match status" value="1"/>
</dbReference>
<protein>
    <submittedName>
        <fullName evidence="5">LacI family transcriptional regulator</fullName>
    </submittedName>
</protein>
<feature type="domain" description="HTH lacI-type" evidence="4">
    <location>
        <begin position="3"/>
        <end position="57"/>
    </location>
</feature>
<dbReference type="InterPro" id="IPR010982">
    <property type="entry name" value="Lambda_DNA-bd_dom_sf"/>
</dbReference>
<reference evidence="5 6" key="1">
    <citation type="submission" date="2019-04" db="EMBL/GenBank/DDBJ databases">
        <title>Cohnella sp. nov., isolated from soil.</title>
        <authorList>
            <person name="Kim W."/>
        </authorList>
    </citation>
    <scope>NUCLEOTIDE SEQUENCE [LARGE SCALE GENOMIC DNA]</scope>
    <source>
        <strain evidence="5 6">CAU 1483</strain>
    </source>
</reference>
<keyword evidence="1" id="KW-0805">Transcription regulation</keyword>
<organism evidence="5 6">
    <name type="scientific">Cohnella pontilimi</name>
    <dbReference type="NCBI Taxonomy" id="2564100"/>
    <lineage>
        <taxon>Bacteria</taxon>
        <taxon>Bacillati</taxon>
        <taxon>Bacillota</taxon>
        <taxon>Bacilli</taxon>
        <taxon>Bacillales</taxon>
        <taxon>Paenibacillaceae</taxon>
        <taxon>Cohnella</taxon>
    </lineage>
</organism>
<evidence type="ECO:0000256" key="1">
    <source>
        <dbReference type="ARBA" id="ARBA00023015"/>
    </source>
</evidence>
<keyword evidence="2" id="KW-0238">DNA-binding</keyword>
<dbReference type="SUPFAM" id="SSF47413">
    <property type="entry name" value="lambda repressor-like DNA-binding domains"/>
    <property type="match status" value="1"/>
</dbReference>